<evidence type="ECO:0000313" key="10">
    <source>
        <dbReference type="Proteomes" id="UP001215712"/>
    </source>
</evidence>
<evidence type="ECO:0000256" key="1">
    <source>
        <dbReference type="ARBA" id="ARBA00004141"/>
    </source>
</evidence>
<feature type="domain" description="Major facilitator superfamily (MFS) profile" evidence="8">
    <location>
        <begin position="61"/>
        <end position="507"/>
    </location>
</feature>
<feature type="transmembrane region" description="Helical" evidence="7">
    <location>
        <begin position="477"/>
        <end position="496"/>
    </location>
</feature>
<dbReference type="PANTHER" id="PTHR23502:SF51">
    <property type="entry name" value="QUINIDINE RESISTANCE PROTEIN 1-RELATED"/>
    <property type="match status" value="1"/>
</dbReference>
<dbReference type="Pfam" id="PF07690">
    <property type="entry name" value="MFS_1"/>
    <property type="match status" value="1"/>
</dbReference>
<accession>A0AAD6HG12</accession>
<feature type="transmembrane region" description="Helical" evidence="7">
    <location>
        <begin position="185"/>
        <end position="203"/>
    </location>
</feature>
<keyword evidence="3 7" id="KW-0812">Transmembrane</keyword>
<sequence>MLTKTGESNKNQTQHNLEESDLDLTYYGQEKPHGSPPSDEVATARQLEAYSVLTKTEKYTAVFFVTFIAMFSPLSSFIFFPAIKALSGALDVSLERINLTITSYMVVAGISPAIVGDMADITGRRNVYLFTLFVYVVANIGLGVQSSWVALFLLRMLQSAGGAATIAMGYGVISDIAAPSERGGYVGVVLLGPNFATAIGPIVGGALVEGPGWRWIFWVPALVAGTLLFGIALLLPETARSIVGNGSRKVSALYQPLIKVAPSRDLALRSGDQEVALPRKFRIPNPLASLRILISRSSVLITAINGIYYMDFSCLQSSMSSLFTDIYGLPEIQVGLVYLPFGIGSCVGAYMSVLEQSNVSMAGLTIICLGKIMNRDYKLTARTHNIVIDVSRGDDLRFFPIEKARFRSIWYSMCATGISTIGYGWALKSRSCCNTLLTDLNPKSPATAQAANNIVRCSLAGIGLAFLQVCLDAIGPGWTFTLFGALCMGCLVPAFLEWRYGQVWRQE</sequence>
<dbReference type="SUPFAM" id="SSF103473">
    <property type="entry name" value="MFS general substrate transporter"/>
    <property type="match status" value="1"/>
</dbReference>
<feature type="transmembrane region" description="Helical" evidence="7">
    <location>
        <begin position="332"/>
        <end position="353"/>
    </location>
</feature>
<dbReference type="Gene3D" id="1.20.1250.20">
    <property type="entry name" value="MFS general substrate transporter like domains"/>
    <property type="match status" value="1"/>
</dbReference>
<dbReference type="InterPro" id="IPR011701">
    <property type="entry name" value="MFS"/>
</dbReference>
<evidence type="ECO:0000313" key="9">
    <source>
        <dbReference type="EMBL" id="KAJ5712718.1"/>
    </source>
</evidence>
<evidence type="ECO:0000256" key="2">
    <source>
        <dbReference type="ARBA" id="ARBA00022448"/>
    </source>
</evidence>
<feature type="compositionally biased region" description="Polar residues" evidence="6">
    <location>
        <begin position="1"/>
        <end position="15"/>
    </location>
</feature>
<evidence type="ECO:0000256" key="5">
    <source>
        <dbReference type="ARBA" id="ARBA00023136"/>
    </source>
</evidence>
<evidence type="ECO:0000256" key="6">
    <source>
        <dbReference type="SAM" id="MobiDB-lite"/>
    </source>
</evidence>
<keyword evidence="5 7" id="KW-0472">Membrane</keyword>
<organism evidence="9 10">
    <name type="scientific">Penicillium malachiteum</name>
    <dbReference type="NCBI Taxonomy" id="1324776"/>
    <lineage>
        <taxon>Eukaryota</taxon>
        <taxon>Fungi</taxon>
        <taxon>Dikarya</taxon>
        <taxon>Ascomycota</taxon>
        <taxon>Pezizomycotina</taxon>
        <taxon>Eurotiomycetes</taxon>
        <taxon>Eurotiomycetidae</taxon>
        <taxon>Eurotiales</taxon>
        <taxon>Aspergillaceae</taxon>
        <taxon>Penicillium</taxon>
    </lineage>
</organism>
<reference evidence="9" key="1">
    <citation type="journal article" date="2023" name="IMA Fungus">
        <title>Comparative genomic study of the Penicillium genus elucidates a diverse pangenome and 15 lateral gene transfer events.</title>
        <authorList>
            <person name="Petersen C."/>
            <person name="Sorensen T."/>
            <person name="Nielsen M.R."/>
            <person name="Sondergaard T.E."/>
            <person name="Sorensen J.L."/>
            <person name="Fitzpatrick D.A."/>
            <person name="Frisvad J.C."/>
            <person name="Nielsen K.L."/>
        </authorList>
    </citation>
    <scope>NUCLEOTIDE SEQUENCE</scope>
    <source>
        <strain evidence="9">IBT 17514</strain>
    </source>
</reference>
<dbReference type="AlphaFoldDB" id="A0AAD6HG12"/>
<evidence type="ECO:0000256" key="7">
    <source>
        <dbReference type="SAM" id="Phobius"/>
    </source>
</evidence>
<dbReference type="GO" id="GO:0022857">
    <property type="term" value="F:transmembrane transporter activity"/>
    <property type="evidence" value="ECO:0007669"/>
    <property type="project" value="InterPro"/>
</dbReference>
<feature type="transmembrane region" description="Helical" evidence="7">
    <location>
        <begin position="215"/>
        <end position="235"/>
    </location>
</feature>
<dbReference type="InterPro" id="IPR020846">
    <property type="entry name" value="MFS_dom"/>
</dbReference>
<evidence type="ECO:0000256" key="4">
    <source>
        <dbReference type="ARBA" id="ARBA00022989"/>
    </source>
</evidence>
<dbReference type="PROSITE" id="PS50850">
    <property type="entry name" value="MFS"/>
    <property type="match status" value="1"/>
</dbReference>
<dbReference type="GO" id="GO:0005886">
    <property type="term" value="C:plasma membrane"/>
    <property type="evidence" value="ECO:0007669"/>
    <property type="project" value="TreeGrafter"/>
</dbReference>
<dbReference type="InterPro" id="IPR036259">
    <property type="entry name" value="MFS_trans_sf"/>
</dbReference>
<comment type="subcellular location">
    <subcellularLocation>
        <location evidence="1">Membrane</location>
        <topology evidence="1">Multi-pass membrane protein</topology>
    </subcellularLocation>
</comment>
<feature type="transmembrane region" description="Helical" evidence="7">
    <location>
        <begin position="409"/>
        <end position="427"/>
    </location>
</feature>
<dbReference type="FunFam" id="1.20.1720.10:FF:000009">
    <property type="entry name" value="MFS multidrug transporter"/>
    <property type="match status" value="1"/>
</dbReference>
<feature type="transmembrane region" description="Helical" evidence="7">
    <location>
        <begin position="127"/>
        <end position="144"/>
    </location>
</feature>
<dbReference type="EMBL" id="JAQJAN010000013">
    <property type="protein sequence ID" value="KAJ5712718.1"/>
    <property type="molecule type" value="Genomic_DNA"/>
</dbReference>
<dbReference type="Proteomes" id="UP001215712">
    <property type="component" value="Unassembled WGS sequence"/>
</dbReference>
<proteinExistence type="predicted"/>
<keyword evidence="10" id="KW-1185">Reference proteome</keyword>
<name>A0AAD6HG12_9EURO</name>
<gene>
    <name evidence="9" type="ORF">N7493_009186</name>
</gene>
<evidence type="ECO:0000256" key="3">
    <source>
        <dbReference type="ARBA" id="ARBA00022692"/>
    </source>
</evidence>
<keyword evidence="2" id="KW-0813">Transport</keyword>
<feature type="region of interest" description="Disordered" evidence="6">
    <location>
        <begin position="1"/>
        <end position="41"/>
    </location>
</feature>
<dbReference type="PANTHER" id="PTHR23502">
    <property type="entry name" value="MAJOR FACILITATOR SUPERFAMILY"/>
    <property type="match status" value="1"/>
</dbReference>
<feature type="transmembrane region" description="Helical" evidence="7">
    <location>
        <begin position="288"/>
        <end position="310"/>
    </location>
</feature>
<protein>
    <submittedName>
        <fullName evidence="9">Major facilitator superfamily domain general substrate transporter</fullName>
    </submittedName>
</protein>
<feature type="transmembrane region" description="Helical" evidence="7">
    <location>
        <begin position="61"/>
        <end position="85"/>
    </location>
</feature>
<evidence type="ECO:0000259" key="8">
    <source>
        <dbReference type="PROSITE" id="PS50850"/>
    </source>
</evidence>
<reference evidence="9" key="2">
    <citation type="submission" date="2023-01" db="EMBL/GenBank/DDBJ databases">
        <authorList>
            <person name="Petersen C."/>
        </authorList>
    </citation>
    <scope>NUCLEOTIDE SEQUENCE</scope>
    <source>
        <strain evidence="9">IBT 17514</strain>
    </source>
</reference>
<feature type="transmembrane region" description="Helical" evidence="7">
    <location>
        <begin position="150"/>
        <end position="173"/>
    </location>
</feature>
<comment type="caution">
    <text evidence="9">The sequence shown here is derived from an EMBL/GenBank/DDBJ whole genome shotgun (WGS) entry which is preliminary data.</text>
</comment>
<feature type="transmembrane region" description="Helical" evidence="7">
    <location>
        <begin position="97"/>
        <end position="115"/>
    </location>
</feature>
<keyword evidence="4 7" id="KW-1133">Transmembrane helix</keyword>